<dbReference type="EMBL" id="MATO01000029">
    <property type="protein sequence ID" value="OCS91388.1"/>
    <property type="molecule type" value="Genomic_DNA"/>
</dbReference>
<evidence type="ECO:0000313" key="4">
    <source>
        <dbReference type="EMBL" id="OCS91388.1"/>
    </source>
</evidence>
<gene>
    <name evidence="4" type="ORF">A6K76_09285</name>
</gene>
<dbReference type="GO" id="GO:0016301">
    <property type="term" value="F:kinase activity"/>
    <property type="evidence" value="ECO:0007669"/>
    <property type="project" value="UniProtKB-KW"/>
</dbReference>
<dbReference type="Pfam" id="PF13412">
    <property type="entry name" value="HTH_24"/>
    <property type="match status" value="1"/>
</dbReference>
<dbReference type="PANTHER" id="PTHR42909">
    <property type="entry name" value="ZGC:136858"/>
    <property type="match status" value="1"/>
</dbReference>
<dbReference type="PROSITE" id="PS00583">
    <property type="entry name" value="PFKB_KINASES_1"/>
    <property type="match status" value="1"/>
</dbReference>
<evidence type="ECO:0000259" key="3">
    <source>
        <dbReference type="Pfam" id="PF00294"/>
    </source>
</evidence>
<dbReference type="Gene3D" id="1.10.10.10">
    <property type="entry name" value="Winged helix-like DNA-binding domain superfamily/Winged helix DNA-binding domain"/>
    <property type="match status" value="1"/>
</dbReference>
<dbReference type="GO" id="GO:0005737">
    <property type="term" value="C:cytoplasm"/>
    <property type="evidence" value="ECO:0007669"/>
    <property type="project" value="TreeGrafter"/>
</dbReference>
<feature type="domain" description="Carbohydrate kinase PfkB" evidence="3">
    <location>
        <begin position="58"/>
        <end position="348"/>
    </location>
</feature>
<dbReference type="InterPro" id="IPR036388">
    <property type="entry name" value="WH-like_DNA-bd_sf"/>
</dbReference>
<dbReference type="GO" id="GO:0004730">
    <property type="term" value="F:pseudouridylate synthase activity"/>
    <property type="evidence" value="ECO:0007669"/>
    <property type="project" value="TreeGrafter"/>
</dbReference>
<keyword evidence="5" id="KW-1185">Reference proteome</keyword>
<accession>A0A1C0YW33</accession>
<comment type="caution">
    <text evidence="4">The sequence shown here is derived from an EMBL/GenBank/DDBJ whole genome shotgun (WGS) entry which is preliminary data.</text>
</comment>
<dbReference type="OrthoDB" id="9806249at2"/>
<evidence type="ECO:0000313" key="5">
    <source>
        <dbReference type="Proteomes" id="UP000093482"/>
    </source>
</evidence>
<dbReference type="SUPFAM" id="SSF46785">
    <property type="entry name" value="Winged helix' DNA-binding domain"/>
    <property type="match status" value="1"/>
</dbReference>
<organism evidence="4 5">
    <name type="scientific">Caryophanon latum</name>
    <dbReference type="NCBI Taxonomy" id="33977"/>
    <lineage>
        <taxon>Bacteria</taxon>
        <taxon>Bacillati</taxon>
        <taxon>Bacillota</taxon>
        <taxon>Bacilli</taxon>
        <taxon>Bacillales</taxon>
        <taxon>Caryophanaceae</taxon>
        <taxon>Caryophanon</taxon>
    </lineage>
</organism>
<evidence type="ECO:0000256" key="2">
    <source>
        <dbReference type="ARBA" id="ARBA00022777"/>
    </source>
</evidence>
<dbReference type="CDD" id="cd01941">
    <property type="entry name" value="YeiC_kinase_like"/>
    <property type="match status" value="1"/>
</dbReference>
<dbReference type="InterPro" id="IPR029056">
    <property type="entry name" value="Ribokinase-like"/>
</dbReference>
<reference evidence="4 5" key="1">
    <citation type="submission" date="2016-07" db="EMBL/GenBank/DDBJ databases">
        <title>Caryophanon latum genome sequencing.</title>
        <authorList>
            <person name="Verma A."/>
            <person name="Pal Y."/>
            <person name="Krishnamurthi S."/>
        </authorList>
    </citation>
    <scope>NUCLEOTIDE SEQUENCE [LARGE SCALE GENOMIC DNA]</scope>
    <source>
        <strain evidence="4 5">DSM 14151</strain>
    </source>
</reference>
<sequence>MNEKEQRVLELLRQNPFLSQQEMAQQLNMSRPAVANILSACMKDGKLLGRAYVFPEAKHIVCIGGANVDRKIHIRGALHMATSNPATSEETVGGVARNIAENLGRLGESVRLITVAGDDAAWAMIEEQSKPYMNVAAVEKLSTHQTGTYTAVLNEAGDLVLAAADMDIYDMLTEALVQKHEQLFIHAKYIVADLNCPKETIAYLQQVATVHRIPLIAVPVSSPKMANLPDDFTGITWLMCNRDEAESLVGYSLYEDAQFEQALQHIQQRGVENVVITNGSEKVWLRAASGDVLTKDIEAVEQVVDVTGAGDAFVAAFIYGILAEQTLDETLQLAMTNARETIQSTHTVRKNITKNQLHTEAN</sequence>
<evidence type="ECO:0000256" key="1">
    <source>
        <dbReference type="ARBA" id="ARBA00022679"/>
    </source>
</evidence>
<dbReference type="Pfam" id="PF00294">
    <property type="entry name" value="PfkB"/>
    <property type="match status" value="1"/>
</dbReference>
<keyword evidence="2 4" id="KW-0418">Kinase</keyword>
<protein>
    <submittedName>
        <fullName evidence="4">Carbohydrate kinase</fullName>
    </submittedName>
</protein>
<dbReference type="InterPro" id="IPR002173">
    <property type="entry name" value="Carboh/pur_kinase_PfkB_CS"/>
</dbReference>
<dbReference type="PANTHER" id="PTHR42909:SF4">
    <property type="entry name" value="CARBOHYDRATE KINASE, PFKB FAMILY"/>
    <property type="match status" value="1"/>
</dbReference>
<dbReference type="InterPro" id="IPR011611">
    <property type="entry name" value="PfkB_dom"/>
</dbReference>
<dbReference type="PROSITE" id="PS00584">
    <property type="entry name" value="PFKB_KINASES_2"/>
    <property type="match status" value="1"/>
</dbReference>
<name>A0A1C0YW33_9BACL</name>
<dbReference type="Proteomes" id="UP000093482">
    <property type="component" value="Unassembled WGS sequence"/>
</dbReference>
<dbReference type="GO" id="GO:0016798">
    <property type="term" value="F:hydrolase activity, acting on glycosyl bonds"/>
    <property type="evidence" value="ECO:0007669"/>
    <property type="project" value="TreeGrafter"/>
</dbReference>
<dbReference type="AlphaFoldDB" id="A0A1C0YW33"/>
<keyword evidence="1" id="KW-0808">Transferase</keyword>
<proteinExistence type="predicted"/>
<dbReference type="SUPFAM" id="SSF53613">
    <property type="entry name" value="Ribokinase-like"/>
    <property type="match status" value="1"/>
</dbReference>
<dbReference type="Gene3D" id="3.40.1190.20">
    <property type="match status" value="1"/>
</dbReference>
<dbReference type="InterPro" id="IPR036390">
    <property type="entry name" value="WH_DNA-bd_sf"/>
</dbReference>